<name>Q9S8P6_PEA</name>
<protein>
    <submittedName>
        <fullName>Ferredoxin-NADP(+)-oxidoreductase</fullName>
    </submittedName>
</protein>
<proteinExistence type="evidence at protein level"/>
<organism>
    <name type="scientific">Pisum sativum</name>
    <name type="common">Garden pea</name>
    <name type="synonym">Lathyrus oleraceus</name>
    <dbReference type="NCBI Taxonomy" id="3888"/>
    <lineage>
        <taxon>Eukaryota</taxon>
        <taxon>Viridiplantae</taxon>
        <taxon>Streptophyta</taxon>
        <taxon>Embryophyta</taxon>
        <taxon>Tracheophyta</taxon>
        <taxon>Spermatophyta</taxon>
        <taxon>Magnoliopsida</taxon>
        <taxon>eudicotyledons</taxon>
        <taxon>Gunneridae</taxon>
        <taxon>Pentapetalae</taxon>
        <taxon>rosids</taxon>
        <taxon>fabids</taxon>
        <taxon>Fabales</taxon>
        <taxon>Fabaceae</taxon>
        <taxon>Papilionoideae</taxon>
        <taxon>50 kb inversion clade</taxon>
        <taxon>NPAAA clade</taxon>
        <taxon>Hologalegina</taxon>
        <taxon>IRL clade</taxon>
        <taxon>Fabeae</taxon>
        <taxon>Lathyrus</taxon>
    </lineage>
</organism>
<evidence type="ECO:0000256" key="1">
    <source>
        <dbReference type="SAM" id="MobiDB-lite"/>
    </source>
</evidence>
<keyword id="KW-0903">Direct protein sequencing</keyword>
<feature type="region of interest" description="Disordered" evidence="1">
    <location>
        <begin position="1"/>
        <end position="21"/>
    </location>
</feature>
<dbReference type="AlphaFoldDB" id="Q9S8P6"/>
<reference key="1">
    <citation type="journal article" date="1993" name="Protein Expr. Purif.">
        <title>The purification and properties of ferredoxin-NADP(+)-oxidoreductase from roots of Pisum sativum L.</title>
        <authorList>
            <person name="Bowsher C.G."/>
            <person name="Dunbar B."/>
            <person name="Emes M.J."/>
        </authorList>
    </citation>
    <scope>PROTEIN SEQUENCE</scope>
</reference>
<accession>Q9S8P6</accession>
<sequence length="21" mass="2266">SVQQASVPKVTVEPLELENPT</sequence>